<reference evidence="2 5" key="1">
    <citation type="submission" date="2022-10" db="EMBL/GenBank/DDBJ databases">
        <title>High-quality genome sequences of two octocoral-associated bacteria, Endozoicomonas euniceicola EF212 and Endozoicomonas gorgoniicola PS125.</title>
        <authorList>
            <person name="Chiou Y.-J."/>
            <person name="Chen Y.-H."/>
        </authorList>
    </citation>
    <scope>NUCLEOTIDE SEQUENCE [LARGE SCALE GENOMIC DNA]</scope>
    <source>
        <strain evidence="2 5">PS125</strain>
    </source>
</reference>
<organism evidence="2 5">
    <name type="scientific">Endozoicomonas gorgoniicola</name>
    <dbReference type="NCBI Taxonomy" id="1234144"/>
    <lineage>
        <taxon>Bacteria</taxon>
        <taxon>Pseudomonadati</taxon>
        <taxon>Pseudomonadota</taxon>
        <taxon>Gammaproteobacteria</taxon>
        <taxon>Oceanospirillales</taxon>
        <taxon>Endozoicomonadaceae</taxon>
        <taxon>Endozoicomonas</taxon>
    </lineage>
</organism>
<evidence type="ECO:0000259" key="1">
    <source>
        <dbReference type="Pfam" id="PF13701"/>
    </source>
</evidence>
<feature type="domain" description="Transposase DDE" evidence="1">
    <location>
        <begin position="88"/>
        <end position="466"/>
    </location>
</feature>
<proteinExistence type="predicted"/>
<dbReference type="EMBL" id="JAPFCC010000001">
    <property type="protein sequence ID" value="MCW7552944.1"/>
    <property type="molecule type" value="Genomic_DNA"/>
</dbReference>
<dbReference type="Proteomes" id="UP001209854">
    <property type="component" value="Unassembled WGS sequence"/>
</dbReference>
<evidence type="ECO:0000313" key="2">
    <source>
        <dbReference type="EMBL" id="MCW7551664.1"/>
    </source>
</evidence>
<name>A0ABT3MQL9_9GAMM</name>
<accession>A0ABT3MQL9</accession>
<dbReference type="Pfam" id="PF13701">
    <property type="entry name" value="DDE_Tnp_1_4"/>
    <property type="match status" value="1"/>
</dbReference>
<evidence type="ECO:0000313" key="3">
    <source>
        <dbReference type="EMBL" id="MCW7552740.1"/>
    </source>
</evidence>
<dbReference type="EMBL" id="JAPFCC010000001">
    <property type="protein sequence ID" value="MCW7551664.1"/>
    <property type="molecule type" value="Genomic_DNA"/>
</dbReference>
<dbReference type="RefSeq" id="WP_262566687.1">
    <property type="nucleotide sequence ID" value="NZ_JAPFCC010000001.1"/>
</dbReference>
<sequence length="517" mass="59395">MIRPPKPTPPKGELSEMEKDPLSVKLEVDSFDGKIHVEWEPEASVTPMGQLPFFIQFLKTGHRFEPWINDCPLTYKSPNAPQKVDVIGSLMLSILSGHKRYAHIGTIIGDKVNAQLLGMKKIVSDDSARRGLKKIDEDEGVEWMQKHLHLCFDPLLTIPWIMDVDVTVKTIYGHQEGAVNGYNPHKKGRPSHTYHSYMMANLKLILEVEVRPGNQSQSKYSLPGLMELLNRLPKCCWPEFVRGDCDWGSDRVMSELEDAGCHYLFKMKKHDNVKKAIGNAHCSGGWVKYDNHWEGKESVIKLSGWKKERRIIIVRRRRPENEIPMLEKGIKERQQTLALIEEPENIKAYEYSVLVTSLDNDIVSIINHYRNRADCENNFDEIKNQWGWGGYVTKDMARCRMLARMVALVYNWWTLYVRLSNPESHKESITSRPLLMSSIGKLTHSGNQKKIKLTSQHRWMYKIAKLQSELCDFFDSIKSIAPQLTPINAWCRILTKAVSKFLKKGQVITMQPLIGSG</sequence>
<dbReference type="InterPro" id="IPR025668">
    <property type="entry name" value="Tnp_DDE_dom"/>
</dbReference>
<gene>
    <name evidence="2" type="ORF">NX722_03185</name>
    <name evidence="3" type="ORF">NX722_08815</name>
    <name evidence="4" type="ORF">NX722_09880</name>
</gene>
<protein>
    <submittedName>
        <fullName evidence="2">Transposase</fullName>
    </submittedName>
</protein>
<comment type="caution">
    <text evidence="2">The sequence shown here is derived from an EMBL/GenBank/DDBJ whole genome shotgun (WGS) entry which is preliminary data.</text>
</comment>
<evidence type="ECO:0000313" key="5">
    <source>
        <dbReference type="Proteomes" id="UP001209854"/>
    </source>
</evidence>
<evidence type="ECO:0000313" key="4">
    <source>
        <dbReference type="EMBL" id="MCW7552944.1"/>
    </source>
</evidence>
<dbReference type="EMBL" id="JAPFCC010000001">
    <property type="protein sequence ID" value="MCW7552740.1"/>
    <property type="molecule type" value="Genomic_DNA"/>
</dbReference>
<keyword evidence="5" id="KW-1185">Reference proteome</keyword>